<dbReference type="AlphaFoldDB" id="A0A8S1T745"/>
<organism evidence="1 2">
    <name type="scientific">Paramecium pentaurelia</name>
    <dbReference type="NCBI Taxonomy" id="43138"/>
    <lineage>
        <taxon>Eukaryota</taxon>
        <taxon>Sar</taxon>
        <taxon>Alveolata</taxon>
        <taxon>Ciliophora</taxon>
        <taxon>Intramacronucleata</taxon>
        <taxon>Oligohymenophorea</taxon>
        <taxon>Peniculida</taxon>
        <taxon>Parameciidae</taxon>
        <taxon>Paramecium</taxon>
    </lineage>
</organism>
<dbReference type="EMBL" id="CAJJDO010000017">
    <property type="protein sequence ID" value="CAD8147598.1"/>
    <property type="molecule type" value="Genomic_DNA"/>
</dbReference>
<name>A0A8S1T745_9CILI</name>
<accession>A0A8S1T745</accession>
<reference evidence="1" key="1">
    <citation type="submission" date="2021-01" db="EMBL/GenBank/DDBJ databases">
        <authorList>
            <consortium name="Genoscope - CEA"/>
            <person name="William W."/>
        </authorList>
    </citation>
    <scope>NUCLEOTIDE SEQUENCE</scope>
</reference>
<evidence type="ECO:0000313" key="1">
    <source>
        <dbReference type="EMBL" id="CAD8147598.1"/>
    </source>
</evidence>
<proteinExistence type="predicted"/>
<gene>
    <name evidence="1" type="ORF">PPENT_87.1.T0170044</name>
</gene>
<dbReference type="Proteomes" id="UP000689195">
    <property type="component" value="Unassembled WGS sequence"/>
</dbReference>
<protein>
    <submittedName>
        <fullName evidence="1">Uncharacterized protein</fullName>
    </submittedName>
</protein>
<evidence type="ECO:0000313" key="2">
    <source>
        <dbReference type="Proteomes" id="UP000689195"/>
    </source>
</evidence>
<sequence length="41" mass="5243">MYIQFNNKVKSYIHRKEKERLYSQRLSRFLIFRKLSKKEVH</sequence>
<keyword evidence="2" id="KW-1185">Reference proteome</keyword>
<comment type="caution">
    <text evidence="1">The sequence shown here is derived from an EMBL/GenBank/DDBJ whole genome shotgun (WGS) entry which is preliminary data.</text>
</comment>